<evidence type="ECO:0000256" key="4">
    <source>
        <dbReference type="ARBA" id="ARBA00022833"/>
    </source>
</evidence>
<dbReference type="OrthoDB" id="9800361at2"/>
<feature type="binding site" evidence="5">
    <location>
        <position position="88"/>
    </location>
    <ligand>
        <name>Zn(2+)</name>
        <dbReference type="ChEBI" id="CHEBI:29105"/>
    </ligand>
</feature>
<dbReference type="STRING" id="474950.SAMN05421771_3369"/>
<comment type="similarity">
    <text evidence="1 5">Belongs to the HypA/HybF family.</text>
</comment>
<dbReference type="GO" id="GO:0008270">
    <property type="term" value="F:zinc ion binding"/>
    <property type="evidence" value="ECO:0007669"/>
    <property type="project" value="UniProtKB-UniRule"/>
</dbReference>
<accession>A0A1I6MRE0</accession>
<gene>
    <name evidence="5" type="primary">hypA</name>
    <name evidence="6" type="ORF">SAMN05421771_3369</name>
</gene>
<feature type="binding site" evidence="5">
    <location>
        <position position="102"/>
    </location>
    <ligand>
        <name>Zn(2+)</name>
        <dbReference type="ChEBI" id="CHEBI:29105"/>
    </ligand>
</feature>
<evidence type="ECO:0000256" key="1">
    <source>
        <dbReference type="ARBA" id="ARBA00010748"/>
    </source>
</evidence>
<dbReference type="InterPro" id="IPR020538">
    <property type="entry name" value="Hydgase_Ni_incorp_HypA/HybF_CS"/>
</dbReference>
<sequence length="142" mass="15953">MSHLASRRGYPGMHEISVAEGIVELVEEKARAQRACSITLIKLLLGEFTTIVREALEFAFEIVCKGTLAEHAQLEIEFVPMIVRCVVCDANTKPIGGLCLICATCGFPMEIVSGEDLRIEYIEIETEEERLQWNEYLSKQMS</sequence>
<comment type="function">
    <text evidence="5">Involved in the maturation of [NiFe] hydrogenases. Required for nickel insertion into the metal center of the hydrogenase.</text>
</comment>
<feature type="binding site" evidence="5">
    <location>
        <position position="105"/>
    </location>
    <ligand>
        <name>Zn(2+)</name>
        <dbReference type="ChEBI" id="CHEBI:29105"/>
    </ligand>
</feature>
<dbReference type="AlphaFoldDB" id="A0A1I6MRE0"/>
<evidence type="ECO:0000256" key="5">
    <source>
        <dbReference type="HAMAP-Rule" id="MF_00213"/>
    </source>
</evidence>
<dbReference type="GO" id="GO:0051604">
    <property type="term" value="P:protein maturation"/>
    <property type="evidence" value="ECO:0007669"/>
    <property type="project" value="InterPro"/>
</dbReference>
<dbReference type="GO" id="GO:0016151">
    <property type="term" value="F:nickel cation binding"/>
    <property type="evidence" value="ECO:0007669"/>
    <property type="project" value="UniProtKB-UniRule"/>
</dbReference>
<dbReference type="HAMAP" id="MF_00213">
    <property type="entry name" value="HypA_HybF"/>
    <property type="match status" value="1"/>
</dbReference>
<evidence type="ECO:0000313" key="6">
    <source>
        <dbReference type="EMBL" id="SFS18177.1"/>
    </source>
</evidence>
<dbReference type="Gene3D" id="3.30.2320.80">
    <property type="match status" value="1"/>
</dbReference>
<dbReference type="InterPro" id="IPR000688">
    <property type="entry name" value="HypA/HybF"/>
</dbReference>
<protein>
    <recommendedName>
        <fullName evidence="5">Hydrogenase maturation factor HypA</fullName>
    </recommendedName>
</protein>
<evidence type="ECO:0000256" key="2">
    <source>
        <dbReference type="ARBA" id="ARBA00022596"/>
    </source>
</evidence>
<keyword evidence="4 5" id="KW-0862">Zinc</keyword>
<proteinExistence type="inferred from homology"/>
<evidence type="ECO:0000313" key="7">
    <source>
        <dbReference type="Proteomes" id="UP000199024"/>
    </source>
</evidence>
<dbReference type="Proteomes" id="UP000199024">
    <property type="component" value="Unassembled WGS sequence"/>
</dbReference>
<evidence type="ECO:0000256" key="3">
    <source>
        <dbReference type="ARBA" id="ARBA00022723"/>
    </source>
</evidence>
<dbReference type="PROSITE" id="PS01249">
    <property type="entry name" value="HYPA"/>
    <property type="match status" value="1"/>
</dbReference>
<dbReference type="EMBL" id="FOZL01000001">
    <property type="protein sequence ID" value="SFS18177.1"/>
    <property type="molecule type" value="Genomic_DNA"/>
</dbReference>
<dbReference type="PANTHER" id="PTHR34535:SF3">
    <property type="entry name" value="HYDROGENASE MATURATION FACTOR HYPA"/>
    <property type="match status" value="1"/>
</dbReference>
<name>A0A1I6MRE0_9BACT</name>
<dbReference type="Pfam" id="PF01155">
    <property type="entry name" value="HypA"/>
    <property type="match status" value="1"/>
</dbReference>
<dbReference type="PIRSF" id="PIRSF004761">
    <property type="entry name" value="Hydrgn_mat_HypA"/>
    <property type="match status" value="1"/>
</dbReference>
<reference evidence="6 7" key="1">
    <citation type="submission" date="2016-10" db="EMBL/GenBank/DDBJ databases">
        <authorList>
            <person name="de Groot N.N."/>
        </authorList>
    </citation>
    <scope>NUCLEOTIDE SEQUENCE [LARGE SCALE GENOMIC DNA]</scope>
    <source>
        <strain evidence="6 7">DSM 21001</strain>
    </source>
</reference>
<organism evidence="6 7">
    <name type="scientific">Granulicella pectinivorans</name>
    <dbReference type="NCBI Taxonomy" id="474950"/>
    <lineage>
        <taxon>Bacteria</taxon>
        <taxon>Pseudomonadati</taxon>
        <taxon>Acidobacteriota</taxon>
        <taxon>Terriglobia</taxon>
        <taxon>Terriglobales</taxon>
        <taxon>Acidobacteriaceae</taxon>
        <taxon>Granulicella</taxon>
    </lineage>
</organism>
<feature type="binding site" evidence="5">
    <location>
        <position position="14"/>
    </location>
    <ligand>
        <name>Ni(2+)</name>
        <dbReference type="ChEBI" id="CHEBI:49786"/>
    </ligand>
</feature>
<keyword evidence="3 5" id="KW-0479">Metal-binding</keyword>
<keyword evidence="7" id="KW-1185">Reference proteome</keyword>
<dbReference type="PANTHER" id="PTHR34535">
    <property type="entry name" value="HYDROGENASE MATURATION FACTOR HYPA"/>
    <property type="match status" value="1"/>
</dbReference>
<keyword evidence="2 5" id="KW-0533">Nickel</keyword>
<feature type="binding site" evidence="5">
    <location>
        <position position="85"/>
    </location>
    <ligand>
        <name>Zn(2+)</name>
        <dbReference type="ChEBI" id="CHEBI:29105"/>
    </ligand>
</feature>
<dbReference type="NCBIfam" id="TIGR00100">
    <property type="entry name" value="hypA"/>
    <property type="match status" value="1"/>
</dbReference>